<keyword evidence="10" id="KW-0813">Transport</keyword>
<dbReference type="PANTHER" id="PTHR28259">
    <property type="entry name" value="FLUORIDE EXPORT PROTEIN 1-RELATED"/>
    <property type="match status" value="1"/>
</dbReference>
<evidence type="ECO:0000256" key="2">
    <source>
        <dbReference type="ARBA" id="ARBA00022475"/>
    </source>
</evidence>
<gene>
    <name evidence="10" type="primary">fluC</name>
    <name evidence="10" type="synonym">crcB</name>
    <name evidence="11" type="ORF">ACFSJD_02355</name>
</gene>
<comment type="activity regulation">
    <text evidence="10">Na(+) is not transported, but it plays an essential structural role and its presence is essential for fluoride channel function.</text>
</comment>
<name>A0ABW4EQH6_9PSEU</name>
<feature type="transmembrane region" description="Helical" evidence="10">
    <location>
        <begin position="130"/>
        <end position="151"/>
    </location>
</feature>
<evidence type="ECO:0000256" key="8">
    <source>
        <dbReference type="ARBA" id="ARBA00035585"/>
    </source>
</evidence>
<comment type="subcellular location">
    <subcellularLocation>
        <location evidence="1 10">Cell membrane</location>
        <topology evidence="1 10">Multi-pass membrane protein</topology>
    </subcellularLocation>
</comment>
<dbReference type="Proteomes" id="UP001597114">
    <property type="component" value="Unassembled WGS sequence"/>
</dbReference>
<feature type="binding site" evidence="10">
    <location>
        <position position="111"/>
    </location>
    <ligand>
        <name>Na(+)</name>
        <dbReference type="ChEBI" id="CHEBI:29101"/>
        <note>structural</note>
    </ligand>
</feature>
<keyword evidence="4 10" id="KW-1133">Transmembrane helix</keyword>
<comment type="similarity">
    <text evidence="7 10">Belongs to the fluoride channel Fluc/FEX (TC 1.A.43) family.</text>
</comment>
<dbReference type="HAMAP" id="MF_00454">
    <property type="entry name" value="FluC"/>
    <property type="match status" value="1"/>
</dbReference>
<evidence type="ECO:0000256" key="7">
    <source>
        <dbReference type="ARBA" id="ARBA00035120"/>
    </source>
</evidence>
<keyword evidence="3 10" id="KW-0812">Transmembrane</keyword>
<keyword evidence="10" id="KW-0479">Metal-binding</keyword>
<evidence type="ECO:0000256" key="6">
    <source>
        <dbReference type="ARBA" id="ARBA00023303"/>
    </source>
</evidence>
<comment type="catalytic activity">
    <reaction evidence="8">
        <text>fluoride(in) = fluoride(out)</text>
        <dbReference type="Rhea" id="RHEA:76159"/>
        <dbReference type="ChEBI" id="CHEBI:17051"/>
    </reaction>
    <physiologicalReaction direction="left-to-right" evidence="8">
        <dbReference type="Rhea" id="RHEA:76160"/>
    </physiologicalReaction>
</comment>
<evidence type="ECO:0000256" key="3">
    <source>
        <dbReference type="ARBA" id="ARBA00022692"/>
    </source>
</evidence>
<reference evidence="12" key="1">
    <citation type="journal article" date="2019" name="Int. J. Syst. Evol. Microbiol.">
        <title>The Global Catalogue of Microorganisms (GCM) 10K type strain sequencing project: providing services to taxonomists for standard genome sequencing and annotation.</title>
        <authorList>
            <consortium name="The Broad Institute Genomics Platform"/>
            <consortium name="The Broad Institute Genome Sequencing Center for Infectious Disease"/>
            <person name="Wu L."/>
            <person name="Ma J."/>
        </authorList>
    </citation>
    <scope>NUCLEOTIDE SEQUENCE [LARGE SCALE GENOMIC DNA]</scope>
    <source>
        <strain evidence="12">CCM 7043</strain>
    </source>
</reference>
<keyword evidence="10" id="KW-0406">Ion transport</keyword>
<dbReference type="Pfam" id="PF02537">
    <property type="entry name" value="CRCB"/>
    <property type="match status" value="1"/>
</dbReference>
<keyword evidence="6 10" id="KW-0407">Ion channel</keyword>
<feature type="binding site" evidence="10">
    <location>
        <position position="108"/>
    </location>
    <ligand>
        <name>Na(+)</name>
        <dbReference type="ChEBI" id="CHEBI:29101"/>
        <note>structural</note>
    </ligand>
</feature>
<dbReference type="InterPro" id="IPR003691">
    <property type="entry name" value="FluC"/>
</dbReference>
<evidence type="ECO:0000256" key="4">
    <source>
        <dbReference type="ARBA" id="ARBA00022989"/>
    </source>
</evidence>
<proteinExistence type="inferred from homology"/>
<accession>A0ABW4EQH6</accession>
<dbReference type="RefSeq" id="WP_344723137.1">
    <property type="nucleotide sequence ID" value="NZ_BAAAUS010000017.1"/>
</dbReference>
<dbReference type="PANTHER" id="PTHR28259:SF1">
    <property type="entry name" value="FLUORIDE EXPORT PROTEIN 1-RELATED"/>
    <property type="match status" value="1"/>
</dbReference>
<keyword evidence="5 10" id="KW-0472">Membrane</keyword>
<sequence>MSADVPHDPEPASGIDPDVDMGVPAQRRELAGHPLDVLGAIAVGGVIGAEARYGIGLAWPHAPSGWPWATLLINLSGCLLIGVLMVVITEFVEPHRLARPFLGVGILGGYTTFSTYTVDAISLADGARPGLAAAYLVLTPILAVLACALGAGTTRLAARLTGVRRPTSGR</sequence>
<evidence type="ECO:0000256" key="9">
    <source>
        <dbReference type="ARBA" id="ARBA00049940"/>
    </source>
</evidence>
<organism evidence="11 12">
    <name type="scientific">Pseudonocardia yunnanensis</name>
    <dbReference type="NCBI Taxonomy" id="58107"/>
    <lineage>
        <taxon>Bacteria</taxon>
        <taxon>Bacillati</taxon>
        <taxon>Actinomycetota</taxon>
        <taxon>Actinomycetes</taxon>
        <taxon>Pseudonocardiales</taxon>
        <taxon>Pseudonocardiaceae</taxon>
        <taxon>Pseudonocardia</taxon>
    </lineage>
</organism>
<evidence type="ECO:0000313" key="12">
    <source>
        <dbReference type="Proteomes" id="UP001597114"/>
    </source>
</evidence>
<comment type="caution">
    <text evidence="11">The sequence shown here is derived from an EMBL/GenBank/DDBJ whole genome shotgun (WGS) entry which is preliminary data.</text>
</comment>
<feature type="transmembrane region" description="Helical" evidence="10">
    <location>
        <begin position="66"/>
        <end position="88"/>
    </location>
</feature>
<protein>
    <recommendedName>
        <fullName evidence="10">Fluoride-specific ion channel FluC</fullName>
    </recommendedName>
</protein>
<evidence type="ECO:0000313" key="11">
    <source>
        <dbReference type="EMBL" id="MFD1516309.1"/>
    </source>
</evidence>
<evidence type="ECO:0000256" key="1">
    <source>
        <dbReference type="ARBA" id="ARBA00004651"/>
    </source>
</evidence>
<comment type="function">
    <text evidence="9 10">Fluoride-specific ion channel. Important for reducing fluoride concentration in the cell, thus reducing its toxicity.</text>
</comment>
<keyword evidence="10" id="KW-0915">Sodium</keyword>
<feature type="transmembrane region" description="Helical" evidence="10">
    <location>
        <begin position="100"/>
        <end position="118"/>
    </location>
</feature>
<keyword evidence="12" id="KW-1185">Reference proteome</keyword>
<dbReference type="EMBL" id="JBHUCO010000002">
    <property type="protein sequence ID" value="MFD1516309.1"/>
    <property type="molecule type" value="Genomic_DNA"/>
</dbReference>
<evidence type="ECO:0000256" key="10">
    <source>
        <dbReference type="HAMAP-Rule" id="MF_00454"/>
    </source>
</evidence>
<evidence type="ECO:0000256" key="5">
    <source>
        <dbReference type="ARBA" id="ARBA00023136"/>
    </source>
</evidence>
<keyword evidence="2 10" id="KW-1003">Cell membrane</keyword>